<organism evidence="2 3">
    <name type="scientific">Tanacetum coccineum</name>
    <dbReference type="NCBI Taxonomy" id="301880"/>
    <lineage>
        <taxon>Eukaryota</taxon>
        <taxon>Viridiplantae</taxon>
        <taxon>Streptophyta</taxon>
        <taxon>Embryophyta</taxon>
        <taxon>Tracheophyta</taxon>
        <taxon>Spermatophyta</taxon>
        <taxon>Magnoliopsida</taxon>
        <taxon>eudicotyledons</taxon>
        <taxon>Gunneridae</taxon>
        <taxon>Pentapetalae</taxon>
        <taxon>asterids</taxon>
        <taxon>campanulids</taxon>
        <taxon>Asterales</taxon>
        <taxon>Asteraceae</taxon>
        <taxon>Asteroideae</taxon>
        <taxon>Anthemideae</taxon>
        <taxon>Anthemidinae</taxon>
        <taxon>Tanacetum</taxon>
    </lineage>
</organism>
<reference evidence="2" key="2">
    <citation type="submission" date="2022-01" db="EMBL/GenBank/DDBJ databases">
        <authorList>
            <person name="Yamashiro T."/>
            <person name="Shiraishi A."/>
            <person name="Satake H."/>
            <person name="Nakayama K."/>
        </authorList>
    </citation>
    <scope>NUCLEOTIDE SEQUENCE</scope>
</reference>
<dbReference type="PANTHER" id="PTHR33067:SF9">
    <property type="entry name" value="RNA-DIRECTED DNA POLYMERASE"/>
    <property type="match status" value="1"/>
</dbReference>
<feature type="compositionally biased region" description="Polar residues" evidence="1">
    <location>
        <begin position="1"/>
        <end position="26"/>
    </location>
</feature>
<dbReference type="EMBL" id="BQNB010014194">
    <property type="protein sequence ID" value="GJT25194.1"/>
    <property type="molecule type" value="Genomic_DNA"/>
</dbReference>
<keyword evidence="3" id="KW-1185">Reference proteome</keyword>
<accession>A0ABQ5CK00</accession>
<evidence type="ECO:0000256" key="1">
    <source>
        <dbReference type="SAM" id="MobiDB-lite"/>
    </source>
</evidence>
<gene>
    <name evidence="2" type="ORF">Tco_0895131</name>
</gene>
<proteinExistence type="predicted"/>
<comment type="caution">
    <text evidence="2">The sequence shown here is derived from an EMBL/GenBank/DDBJ whole genome shotgun (WGS) entry which is preliminary data.</text>
</comment>
<sequence length="292" mass="32766">MNMLTNLTMQKQSPSGLGSLPSNTVANPRGNVKAITTRSGVAYDGPMIPPTSYPLPKEVKRETEATKDKLVEVAVEIADLAVASTYCLFRMEEAFRTRNYTTADSHDTTDFVVVDYDVDPWVPLILERPFLRTTRALVDVYGEELILRDGDEQLIFHTDTTSIYPNEHRIESVKIINFIDVSCKDNFEEVLMIKEVSPHNGIPLLQPDSSLLVLTPLRLVIIFSEEFAMKLALLDPFPLGIGNADFDPEGDIHLLDKLLNNDPSSPLPPKELNFKELKMIKSSIDDFPLLTF</sequence>
<protein>
    <recommendedName>
        <fullName evidence="4">Reverse transcriptase domain-containing protein</fullName>
    </recommendedName>
</protein>
<name>A0ABQ5CK00_9ASTR</name>
<reference evidence="2" key="1">
    <citation type="journal article" date="2022" name="Int. J. Mol. Sci.">
        <title>Draft Genome of Tanacetum Coccineum: Genomic Comparison of Closely Related Tanacetum-Family Plants.</title>
        <authorList>
            <person name="Yamashiro T."/>
            <person name="Shiraishi A."/>
            <person name="Nakayama K."/>
            <person name="Satake H."/>
        </authorList>
    </citation>
    <scope>NUCLEOTIDE SEQUENCE</scope>
</reference>
<dbReference type="Proteomes" id="UP001151760">
    <property type="component" value="Unassembled WGS sequence"/>
</dbReference>
<evidence type="ECO:0000313" key="2">
    <source>
        <dbReference type="EMBL" id="GJT25194.1"/>
    </source>
</evidence>
<feature type="region of interest" description="Disordered" evidence="1">
    <location>
        <begin position="1"/>
        <end position="29"/>
    </location>
</feature>
<evidence type="ECO:0000313" key="3">
    <source>
        <dbReference type="Proteomes" id="UP001151760"/>
    </source>
</evidence>
<dbReference type="PANTHER" id="PTHR33067">
    <property type="entry name" value="RNA-DIRECTED DNA POLYMERASE-RELATED"/>
    <property type="match status" value="1"/>
</dbReference>
<evidence type="ECO:0008006" key="4">
    <source>
        <dbReference type="Google" id="ProtNLM"/>
    </source>
</evidence>